<dbReference type="CDD" id="cd02440">
    <property type="entry name" value="AdoMet_MTases"/>
    <property type="match status" value="1"/>
</dbReference>
<dbReference type="Pfam" id="PF13649">
    <property type="entry name" value="Methyltransf_25"/>
    <property type="match status" value="1"/>
</dbReference>
<dbReference type="GO" id="GO:0032259">
    <property type="term" value="P:methylation"/>
    <property type="evidence" value="ECO:0007669"/>
    <property type="project" value="UniProtKB-KW"/>
</dbReference>
<dbReference type="SUPFAM" id="SSF53335">
    <property type="entry name" value="S-adenosyl-L-methionine-dependent methyltransferases"/>
    <property type="match status" value="1"/>
</dbReference>
<evidence type="ECO:0000313" key="2">
    <source>
        <dbReference type="EMBL" id="RBQ06277.1"/>
    </source>
</evidence>
<dbReference type="InterPro" id="IPR029063">
    <property type="entry name" value="SAM-dependent_MTases_sf"/>
</dbReference>
<dbReference type="AlphaFoldDB" id="A0A366KXA8"/>
<dbReference type="OrthoDB" id="9800454at2"/>
<feature type="domain" description="Methyltransferase" evidence="1">
    <location>
        <begin position="64"/>
        <end position="160"/>
    </location>
</feature>
<dbReference type="InterPro" id="IPR041698">
    <property type="entry name" value="Methyltransf_25"/>
</dbReference>
<dbReference type="EMBL" id="QNQU01000011">
    <property type="protein sequence ID" value="RBQ06277.1"/>
    <property type="molecule type" value="Genomic_DNA"/>
</dbReference>
<keyword evidence="2" id="KW-0489">Methyltransferase</keyword>
<dbReference type="RefSeq" id="WP_113949526.1">
    <property type="nucleotide sequence ID" value="NZ_QNQU01000011.1"/>
</dbReference>
<accession>A0A366KXA8</accession>
<evidence type="ECO:0000259" key="1">
    <source>
        <dbReference type="Pfam" id="PF13649"/>
    </source>
</evidence>
<reference evidence="2 3" key="1">
    <citation type="submission" date="2018-07" db="EMBL/GenBank/DDBJ databases">
        <title>A draft genome of a endophytic bacteria, a new species of Pedobacter.</title>
        <authorList>
            <person name="Zhang Z.D."/>
            <person name="Chen Z.J."/>
        </authorList>
    </citation>
    <scope>NUCLEOTIDE SEQUENCE [LARGE SCALE GENOMIC DNA]</scope>
    <source>
        <strain evidence="2 3">RS10</strain>
    </source>
</reference>
<sequence>MAVDTTYRSTAPEIMDDFAMEGEILRDALDKIARINQLLGGNKVTLNGIKSLIRSKPKGELIRITDIGCGNGDMLRTLADYAKTKGLNFVLKGIDANGFTIDHAKSLSENYPNITYYCSDIFDDIGKNDPCDIMLCTLTLHHFKDEEIIKLMENFKRSAKLGIVINDLHRSALAYRLFKAICYVFRLNDMSREDGLVSILRGFKKADLIKYSKQLKLKSSSVKWKWAFRYQWIIKTI</sequence>
<keyword evidence="3" id="KW-1185">Reference proteome</keyword>
<keyword evidence="2" id="KW-0808">Transferase</keyword>
<dbReference type="Gene3D" id="3.40.50.150">
    <property type="entry name" value="Vaccinia Virus protein VP39"/>
    <property type="match status" value="1"/>
</dbReference>
<organism evidence="2 3">
    <name type="scientific">Pedobacter miscanthi</name>
    <dbReference type="NCBI Taxonomy" id="2259170"/>
    <lineage>
        <taxon>Bacteria</taxon>
        <taxon>Pseudomonadati</taxon>
        <taxon>Bacteroidota</taxon>
        <taxon>Sphingobacteriia</taxon>
        <taxon>Sphingobacteriales</taxon>
        <taxon>Sphingobacteriaceae</taxon>
        <taxon>Pedobacter</taxon>
    </lineage>
</organism>
<dbReference type="GO" id="GO:0008168">
    <property type="term" value="F:methyltransferase activity"/>
    <property type="evidence" value="ECO:0007669"/>
    <property type="project" value="UniProtKB-KW"/>
</dbReference>
<evidence type="ECO:0000313" key="3">
    <source>
        <dbReference type="Proteomes" id="UP000252081"/>
    </source>
</evidence>
<name>A0A366KXA8_9SPHI</name>
<protein>
    <submittedName>
        <fullName evidence="2">Methyltransferase</fullName>
    </submittedName>
</protein>
<proteinExistence type="predicted"/>
<comment type="caution">
    <text evidence="2">The sequence shown here is derived from an EMBL/GenBank/DDBJ whole genome shotgun (WGS) entry which is preliminary data.</text>
</comment>
<gene>
    <name evidence="2" type="ORF">DRW42_14425</name>
</gene>
<dbReference type="Proteomes" id="UP000252081">
    <property type="component" value="Unassembled WGS sequence"/>
</dbReference>